<evidence type="ECO:0000313" key="6">
    <source>
        <dbReference type="Proteomes" id="UP000580856"/>
    </source>
</evidence>
<evidence type="ECO:0000259" key="4">
    <source>
        <dbReference type="Pfam" id="PF00890"/>
    </source>
</evidence>
<dbReference type="SUPFAM" id="SSF51905">
    <property type="entry name" value="FAD/NAD(P)-binding domain"/>
    <property type="match status" value="1"/>
</dbReference>
<dbReference type="RefSeq" id="WP_167941608.1">
    <property type="nucleotide sequence ID" value="NZ_JAATJA010000002.1"/>
</dbReference>
<reference evidence="5 6" key="1">
    <citation type="submission" date="2020-03" db="EMBL/GenBank/DDBJ databases">
        <title>Genomic Encyclopedia of Type Strains, Phase IV (KMG-IV): sequencing the most valuable type-strain genomes for metagenomic binning, comparative biology and taxonomic classification.</title>
        <authorList>
            <person name="Goeker M."/>
        </authorList>
    </citation>
    <scope>NUCLEOTIDE SEQUENCE [LARGE SCALE GENOMIC DNA]</scope>
    <source>
        <strain evidence="5 6">DSM 24233</strain>
    </source>
</reference>
<dbReference type="NCBIfam" id="TIGR03378">
    <property type="entry name" value="glycerol3P_GlpB"/>
    <property type="match status" value="1"/>
</dbReference>
<dbReference type="Pfam" id="PF00890">
    <property type="entry name" value="FAD_binding_2"/>
    <property type="match status" value="1"/>
</dbReference>
<dbReference type="InterPro" id="IPR036188">
    <property type="entry name" value="FAD/NAD-bd_sf"/>
</dbReference>
<proteinExistence type="predicted"/>
<keyword evidence="6" id="KW-1185">Reference proteome</keyword>
<dbReference type="AlphaFoldDB" id="A0A846QTQ6"/>
<keyword evidence="2" id="KW-0288">FMN</keyword>
<dbReference type="GO" id="GO:0009331">
    <property type="term" value="C:glycerol-3-phosphate dehydrogenase (FAD) complex"/>
    <property type="evidence" value="ECO:0007669"/>
    <property type="project" value="InterPro"/>
</dbReference>
<dbReference type="GO" id="GO:0004368">
    <property type="term" value="F:glycerol-3-phosphate dehydrogenase (quinone) activity"/>
    <property type="evidence" value="ECO:0007669"/>
    <property type="project" value="UniProtKB-EC"/>
</dbReference>
<dbReference type="InterPro" id="IPR003953">
    <property type="entry name" value="FAD-dep_OxRdtase_2_FAD-bd"/>
</dbReference>
<name>A0A846QTQ6_9BACT</name>
<comment type="caution">
    <text evidence="5">The sequence shown here is derived from an EMBL/GenBank/DDBJ whole genome shotgun (WGS) entry which is preliminary data.</text>
</comment>
<dbReference type="EMBL" id="JAATJA010000002">
    <property type="protein sequence ID" value="NJB68554.1"/>
    <property type="molecule type" value="Genomic_DNA"/>
</dbReference>
<dbReference type="Proteomes" id="UP000580856">
    <property type="component" value="Unassembled WGS sequence"/>
</dbReference>
<evidence type="ECO:0000256" key="2">
    <source>
        <dbReference type="ARBA" id="ARBA00022643"/>
    </source>
</evidence>
<evidence type="ECO:0000256" key="3">
    <source>
        <dbReference type="ARBA" id="ARBA00023002"/>
    </source>
</evidence>
<gene>
    <name evidence="5" type="ORF">GGQ74_002227</name>
</gene>
<dbReference type="NCBIfam" id="NF003725">
    <property type="entry name" value="PRK05329.2-4"/>
    <property type="match status" value="1"/>
</dbReference>
<feature type="domain" description="FAD-dependent oxidoreductase 2 FAD-binding" evidence="4">
    <location>
        <begin position="9"/>
        <end position="409"/>
    </location>
</feature>
<accession>A0A846QTQ6</accession>
<keyword evidence="3 5" id="KW-0560">Oxidoreductase</keyword>
<protein>
    <submittedName>
        <fullName evidence="5">Glycerol-3-phosphate dehydrogenase subunit B</fullName>
        <ecNumber evidence="5">1.1.5.3</ecNumber>
    </submittedName>
</protein>
<evidence type="ECO:0000313" key="5">
    <source>
        <dbReference type="EMBL" id="NJB68554.1"/>
    </source>
</evidence>
<dbReference type="EC" id="1.1.5.3" evidence="5"/>
<dbReference type="PIRSF" id="PIRSF000141">
    <property type="entry name" value="Anaerobic_G3P_dh"/>
    <property type="match status" value="1"/>
</dbReference>
<organism evidence="5 6">
    <name type="scientific">Desulfobaculum xiamenense</name>
    <dbReference type="NCBI Taxonomy" id="995050"/>
    <lineage>
        <taxon>Bacteria</taxon>
        <taxon>Pseudomonadati</taxon>
        <taxon>Thermodesulfobacteriota</taxon>
        <taxon>Desulfovibrionia</taxon>
        <taxon>Desulfovibrionales</taxon>
        <taxon>Desulfovibrionaceae</taxon>
        <taxon>Desulfobaculum</taxon>
    </lineage>
</organism>
<sequence>MTPPIVDADLAVVGCGLAGCAAAARAAERGQRVALIGSVGAMVFTSGYLDALGIAPGPQRRPLDDPWAGIAALSDAEPMHPLARLGAGEVRAALEWFLNVLAQAGVPYVAAGDANFVAMTPAGTVKRTWAVPATMRPGVEALSDGGVCMIVGVEGLRGFSARQVAANLAAARPGVLVERVAFPGMAGREDVYAEHMARALEVPDILDGFAEVLRPRVGGVRYVGLPAILGVHAPERVRARLEERLGVTVFEIPCMPPSVPGIRLREALEEALPKMGVTLVPSRRVLAVRQSGEGFELEAGVRATDTIVRARGVVLATGRFLGGGLRATRAGVEETVFGLPVSQPESRSGWHARECFDPRGHGINRAGLEVDDAMRPLGRDGAPVSGTLFAAGSVLAHQDWIRSRCGAGLAVSTACRAVDAFVEPES</sequence>
<dbReference type="Gene3D" id="3.50.50.60">
    <property type="entry name" value="FAD/NAD(P)-binding domain"/>
    <property type="match status" value="1"/>
</dbReference>
<evidence type="ECO:0000256" key="1">
    <source>
        <dbReference type="ARBA" id="ARBA00022630"/>
    </source>
</evidence>
<dbReference type="InterPro" id="IPR009158">
    <property type="entry name" value="G3P_DH_GlpB_su"/>
</dbReference>
<keyword evidence="1" id="KW-0285">Flavoprotein</keyword>